<dbReference type="EnsemblBacteria" id="CAD77959">
    <property type="protein sequence ID" value="CAD77959"/>
    <property type="gene ID" value="RB13127"/>
</dbReference>
<feature type="transmembrane region" description="Helical" evidence="1">
    <location>
        <begin position="91"/>
        <end position="115"/>
    </location>
</feature>
<dbReference type="KEGG" id="rba:RB13127"/>
<protein>
    <submittedName>
        <fullName evidence="2">Uncharacterized protein</fullName>
    </submittedName>
</protein>
<reference evidence="2 3" key="1">
    <citation type="journal article" date="2003" name="Proc. Natl. Acad. Sci. U.S.A.">
        <title>Complete genome sequence of the marine planctomycete Pirellula sp. strain 1.</title>
        <authorList>
            <person name="Gloeckner F.O."/>
            <person name="Kube M."/>
            <person name="Bauer M."/>
            <person name="Teeling H."/>
            <person name="Lombardot T."/>
            <person name="Ludwig W."/>
            <person name="Gade D."/>
            <person name="Beck A."/>
            <person name="Borzym K."/>
            <person name="Heitmann K."/>
            <person name="Rabus R."/>
            <person name="Schlesner H."/>
            <person name="Amann R."/>
            <person name="Reinhardt R."/>
        </authorList>
    </citation>
    <scope>NUCLEOTIDE SEQUENCE [LARGE SCALE GENOMIC DNA]</scope>
    <source>
        <strain evidence="3">DSM 10527 / NCIMB 13988 / SH1</strain>
    </source>
</reference>
<evidence type="ECO:0000313" key="2">
    <source>
        <dbReference type="EMBL" id="CAD77959.1"/>
    </source>
</evidence>
<dbReference type="AntiFam" id="ANF00002">
    <property type="entry name" value="Shadow ORF"/>
</dbReference>
<evidence type="ECO:0000256" key="1">
    <source>
        <dbReference type="SAM" id="Phobius"/>
    </source>
</evidence>
<dbReference type="AlphaFoldDB" id="Q7UHL1"/>
<keyword evidence="3" id="KW-1185">Reference proteome</keyword>
<feature type="transmembrane region" description="Helical" evidence="1">
    <location>
        <begin position="135"/>
        <end position="156"/>
    </location>
</feature>
<accession>Q7UHL1</accession>
<dbReference type="Proteomes" id="UP000001025">
    <property type="component" value="Chromosome"/>
</dbReference>
<keyword evidence="1" id="KW-0472">Membrane</keyword>
<keyword evidence="1" id="KW-1133">Transmembrane helix</keyword>
<dbReference type="InParanoid" id="Q7UHL1"/>
<proteinExistence type="predicted"/>
<sequence length="168" mass="18703">MQQRRVEIVDRNFVCHCSQSDFVGCTKRTATVNSGTSEPDAVSPRVVVATLSLFAHGHSSEFTTPDHQRVFHQPTLFEILQQSSDRFVGSFAILGVVFFNVCMGIPAIGVAGIQLDKTHTAFKHPTGQQTAFAKFASFFLVDAVHLFRLMSLLLNIDQFRCFGLHSKR</sequence>
<dbReference type="EMBL" id="BX294156">
    <property type="protein sequence ID" value="CAD77959.1"/>
    <property type="molecule type" value="Genomic_DNA"/>
</dbReference>
<organism evidence="2 3">
    <name type="scientific">Rhodopirellula baltica (strain DSM 10527 / NCIMB 13988 / SH1)</name>
    <dbReference type="NCBI Taxonomy" id="243090"/>
    <lineage>
        <taxon>Bacteria</taxon>
        <taxon>Pseudomonadati</taxon>
        <taxon>Planctomycetota</taxon>
        <taxon>Planctomycetia</taxon>
        <taxon>Pirellulales</taxon>
        <taxon>Pirellulaceae</taxon>
        <taxon>Rhodopirellula</taxon>
    </lineage>
</organism>
<dbReference type="HOGENOM" id="CLU_1585212_0_0_0"/>
<name>Q7UHL1_RHOBA</name>
<keyword evidence="1" id="KW-0812">Transmembrane</keyword>
<gene>
    <name evidence="2" type="ordered locus">RB13127</name>
</gene>
<evidence type="ECO:0000313" key="3">
    <source>
        <dbReference type="Proteomes" id="UP000001025"/>
    </source>
</evidence>